<dbReference type="RefSeq" id="WP_204040274.1">
    <property type="nucleotide sequence ID" value="NZ_BOOA01000010.1"/>
</dbReference>
<evidence type="ECO:0000313" key="1">
    <source>
        <dbReference type="EMBL" id="GIH23462.1"/>
    </source>
</evidence>
<dbReference type="AlphaFoldDB" id="A0A919UMK8"/>
<keyword evidence="2" id="KW-1185">Reference proteome</keyword>
<name>A0A919UMK8_9ACTN</name>
<protein>
    <submittedName>
        <fullName evidence="1">Uncharacterized protein</fullName>
    </submittedName>
</protein>
<proteinExistence type="predicted"/>
<comment type="caution">
    <text evidence="1">The sequence shown here is derived from an EMBL/GenBank/DDBJ whole genome shotgun (WGS) entry which is preliminary data.</text>
</comment>
<organism evidence="1 2">
    <name type="scientific">Acrocarpospora phusangensis</name>
    <dbReference type="NCBI Taxonomy" id="1070424"/>
    <lineage>
        <taxon>Bacteria</taxon>
        <taxon>Bacillati</taxon>
        <taxon>Actinomycetota</taxon>
        <taxon>Actinomycetes</taxon>
        <taxon>Streptosporangiales</taxon>
        <taxon>Streptosporangiaceae</taxon>
        <taxon>Acrocarpospora</taxon>
    </lineage>
</organism>
<evidence type="ECO:0000313" key="2">
    <source>
        <dbReference type="Proteomes" id="UP000640052"/>
    </source>
</evidence>
<dbReference type="Proteomes" id="UP000640052">
    <property type="component" value="Unassembled WGS sequence"/>
</dbReference>
<sequence>MAERGEEAADRTADGLAYVCGRLTVIRAELEGHDGTGDASALDRLLDAVRRGGDVAGPLEELHDALRVAGDALGVHSHTRGLTPAGIGGRAEIVYLCPEGRCSSYRWPDAAGPPTCEIVGRPLRRERL</sequence>
<accession>A0A919UMK8</accession>
<reference evidence="1" key="1">
    <citation type="submission" date="2021-01" db="EMBL/GenBank/DDBJ databases">
        <title>Whole genome shotgun sequence of Acrocarpospora phusangensis NBRC 108782.</title>
        <authorList>
            <person name="Komaki H."/>
            <person name="Tamura T."/>
        </authorList>
    </citation>
    <scope>NUCLEOTIDE SEQUENCE</scope>
    <source>
        <strain evidence="1">NBRC 108782</strain>
    </source>
</reference>
<gene>
    <name evidence="1" type="ORF">Aph01nite_17720</name>
</gene>
<dbReference type="EMBL" id="BOOA01000010">
    <property type="protein sequence ID" value="GIH23462.1"/>
    <property type="molecule type" value="Genomic_DNA"/>
</dbReference>